<dbReference type="EMBL" id="FWWT01000022">
    <property type="protein sequence ID" value="SMB93928.1"/>
    <property type="molecule type" value="Genomic_DNA"/>
</dbReference>
<protein>
    <submittedName>
        <fullName evidence="11">L,D-transpeptidase catalytic domain</fullName>
    </submittedName>
</protein>
<dbReference type="PANTHER" id="PTHR30582:SF24">
    <property type="entry name" value="L,D-TRANSPEPTIDASE ERFK_SRFK-RELATED"/>
    <property type="match status" value="1"/>
</dbReference>
<dbReference type="CDD" id="cd16913">
    <property type="entry name" value="YkuD_like"/>
    <property type="match status" value="1"/>
</dbReference>
<evidence type="ECO:0000256" key="2">
    <source>
        <dbReference type="ARBA" id="ARBA00005992"/>
    </source>
</evidence>
<dbReference type="PANTHER" id="PTHR30582">
    <property type="entry name" value="L,D-TRANSPEPTIDASE"/>
    <property type="match status" value="1"/>
</dbReference>
<evidence type="ECO:0000256" key="8">
    <source>
        <dbReference type="ARBA" id="ARBA00023316"/>
    </source>
</evidence>
<dbReference type="GO" id="GO:0008360">
    <property type="term" value="P:regulation of cell shape"/>
    <property type="evidence" value="ECO:0007669"/>
    <property type="project" value="UniProtKB-UniRule"/>
</dbReference>
<sequence>MIDTEKKILSYQNDTLVKSFPVGVGHEKSQTPIGTYKIKNKILNPKSYRYNIPSDSYGSAWLGLTIPGYGIHGTNEPSSIGKNKSLGCIRMLNEDILELYKYIKTNTKVIIFTQVR</sequence>
<proteinExistence type="inferred from homology"/>
<dbReference type="InterPro" id="IPR005490">
    <property type="entry name" value="LD_TPept_cat_dom"/>
</dbReference>
<comment type="similarity">
    <text evidence="2">Belongs to the YkuD family.</text>
</comment>
<dbReference type="SUPFAM" id="SSF141523">
    <property type="entry name" value="L,D-transpeptidase catalytic domain-like"/>
    <property type="match status" value="1"/>
</dbReference>
<dbReference type="GO" id="GO:0071972">
    <property type="term" value="F:peptidoglycan L,D-transpeptidase activity"/>
    <property type="evidence" value="ECO:0007669"/>
    <property type="project" value="TreeGrafter"/>
</dbReference>
<dbReference type="Proteomes" id="UP000192731">
    <property type="component" value="Unassembled WGS sequence"/>
</dbReference>
<keyword evidence="8 9" id="KW-0961">Cell wall biogenesis/degradation</keyword>
<feature type="domain" description="L,D-TPase catalytic" evidence="10">
    <location>
        <begin position="1"/>
        <end position="112"/>
    </location>
</feature>
<feature type="active site" description="Nucleophile" evidence="9">
    <location>
        <position position="88"/>
    </location>
</feature>
<dbReference type="GO" id="GO:0018104">
    <property type="term" value="P:peptidoglycan-protein cross-linking"/>
    <property type="evidence" value="ECO:0007669"/>
    <property type="project" value="TreeGrafter"/>
</dbReference>
<evidence type="ECO:0000256" key="3">
    <source>
        <dbReference type="ARBA" id="ARBA00022676"/>
    </source>
</evidence>
<keyword evidence="6 9" id="KW-0133">Cell shape</keyword>
<keyword evidence="4" id="KW-0808">Transferase</keyword>
<gene>
    <name evidence="11" type="ORF">SAMN00017405_0118</name>
</gene>
<accession>A0A1W1VKS9</accession>
<evidence type="ECO:0000256" key="6">
    <source>
        <dbReference type="ARBA" id="ARBA00022960"/>
    </source>
</evidence>
<name>A0A1W1VKS9_DESTI</name>
<dbReference type="GO" id="GO:0071555">
    <property type="term" value="P:cell wall organization"/>
    <property type="evidence" value="ECO:0007669"/>
    <property type="project" value="UniProtKB-UniRule"/>
</dbReference>
<dbReference type="GO" id="GO:0016757">
    <property type="term" value="F:glycosyltransferase activity"/>
    <property type="evidence" value="ECO:0007669"/>
    <property type="project" value="UniProtKB-KW"/>
</dbReference>
<reference evidence="11 12" key="1">
    <citation type="submission" date="2017-04" db="EMBL/GenBank/DDBJ databases">
        <authorList>
            <person name="Afonso C.L."/>
            <person name="Miller P.J."/>
            <person name="Scott M.A."/>
            <person name="Spackman E."/>
            <person name="Goraichik I."/>
            <person name="Dimitrov K.M."/>
            <person name="Suarez D.L."/>
            <person name="Swayne D.E."/>
        </authorList>
    </citation>
    <scope>NUCLEOTIDE SEQUENCE [LARGE SCALE GENOMIC DNA]</scope>
    <source>
        <strain evidence="11 12">DSM 11270</strain>
    </source>
</reference>
<evidence type="ECO:0000256" key="5">
    <source>
        <dbReference type="ARBA" id="ARBA00022801"/>
    </source>
</evidence>
<dbReference type="GO" id="GO:0005576">
    <property type="term" value="C:extracellular region"/>
    <property type="evidence" value="ECO:0007669"/>
    <property type="project" value="TreeGrafter"/>
</dbReference>
<dbReference type="InterPro" id="IPR050979">
    <property type="entry name" value="LD-transpeptidase"/>
</dbReference>
<dbReference type="RefSeq" id="WP_144015897.1">
    <property type="nucleotide sequence ID" value="NZ_FWWT01000022.1"/>
</dbReference>
<dbReference type="PROSITE" id="PS52029">
    <property type="entry name" value="LD_TPASE"/>
    <property type="match status" value="1"/>
</dbReference>
<keyword evidence="12" id="KW-1185">Reference proteome</keyword>
<comment type="pathway">
    <text evidence="1 9">Cell wall biogenesis; peptidoglycan biosynthesis.</text>
</comment>
<evidence type="ECO:0000313" key="12">
    <source>
        <dbReference type="Proteomes" id="UP000192731"/>
    </source>
</evidence>
<evidence type="ECO:0000256" key="4">
    <source>
        <dbReference type="ARBA" id="ARBA00022679"/>
    </source>
</evidence>
<dbReference type="InterPro" id="IPR038063">
    <property type="entry name" value="Transpep_catalytic_dom"/>
</dbReference>
<organism evidence="11 12">
    <name type="scientific">Desulfonispora thiosulfatigenes DSM 11270</name>
    <dbReference type="NCBI Taxonomy" id="656914"/>
    <lineage>
        <taxon>Bacteria</taxon>
        <taxon>Bacillati</taxon>
        <taxon>Bacillota</taxon>
        <taxon>Clostridia</taxon>
        <taxon>Eubacteriales</taxon>
        <taxon>Peptococcaceae</taxon>
        <taxon>Desulfonispora</taxon>
    </lineage>
</organism>
<feature type="active site" description="Proton donor/acceptor" evidence="9">
    <location>
        <position position="72"/>
    </location>
</feature>
<dbReference type="AlphaFoldDB" id="A0A1W1VKS9"/>
<keyword evidence="3" id="KW-0328">Glycosyltransferase</keyword>
<dbReference type="OrthoDB" id="9787225at2"/>
<evidence type="ECO:0000259" key="10">
    <source>
        <dbReference type="PROSITE" id="PS52029"/>
    </source>
</evidence>
<evidence type="ECO:0000313" key="11">
    <source>
        <dbReference type="EMBL" id="SMB93928.1"/>
    </source>
</evidence>
<keyword evidence="5" id="KW-0378">Hydrolase</keyword>
<keyword evidence="7 9" id="KW-0573">Peptidoglycan synthesis</keyword>
<evidence type="ECO:0000256" key="9">
    <source>
        <dbReference type="PROSITE-ProRule" id="PRU01373"/>
    </source>
</evidence>
<evidence type="ECO:0000256" key="1">
    <source>
        <dbReference type="ARBA" id="ARBA00004752"/>
    </source>
</evidence>
<dbReference type="Pfam" id="PF03734">
    <property type="entry name" value="YkuD"/>
    <property type="match status" value="1"/>
</dbReference>
<dbReference type="Gene3D" id="2.40.440.10">
    <property type="entry name" value="L,D-transpeptidase catalytic domain-like"/>
    <property type="match status" value="1"/>
</dbReference>
<evidence type="ECO:0000256" key="7">
    <source>
        <dbReference type="ARBA" id="ARBA00022984"/>
    </source>
</evidence>
<dbReference type="UniPathway" id="UPA00219"/>